<feature type="signal peptide" evidence="1">
    <location>
        <begin position="1"/>
        <end position="22"/>
    </location>
</feature>
<feature type="chain" id="PRO_5022174847" evidence="1">
    <location>
        <begin position="23"/>
        <end position="128"/>
    </location>
</feature>
<protein>
    <submittedName>
        <fullName evidence="2">Uncharacterized protein</fullName>
    </submittedName>
</protein>
<proteinExistence type="predicted"/>
<gene>
    <name evidence="2" type="ORF">CEE36_05245</name>
</gene>
<dbReference type="Proteomes" id="UP000317778">
    <property type="component" value="Unassembled WGS sequence"/>
</dbReference>
<sequence>MKNKGTLIVAVVLVFAATALMANSNWQGTFTGDRIGVWKGTIYDGQEPAYYEGEWKTTDQEPPDIGTWYGEAELVGRYYVIDAGIVYDEDGEPMGRWSGRFPAYDDTEASGRWSWDSTASGTWSGWSY</sequence>
<evidence type="ECO:0000313" key="2">
    <source>
        <dbReference type="EMBL" id="TKJ43157.1"/>
    </source>
</evidence>
<organism evidence="2 3">
    <name type="scientific">candidate division TA06 bacterium B3_TA06</name>
    <dbReference type="NCBI Taxonomy" id="2012487"/>
    <lineage>
        <taxon>Bacteria</taxon>
        <taxon>Bacteria division TA06</taxon>
    </lineage>
</organism>
<reference evidence="2 3" key="1">
    <citation type="submission" date="2017-06" db="EMBL/GenBank/DDBJ databases">
        <title>Novel microbial phyla capable of carbon fixation and sulfur reduction in deep-sea sediments.</title>
        <authorList>
            <person name="Huang J."/>
            <person name="Baker B."/>
            <person name="Wang Y."/>
        </authorList>
    </citation>
    <scope>NUCLEOTIDE SEQUENCE [LARGE SCALE GENOMIC DNA]</scope>
    <source>
        <strain evidence="2">B3_TA06</strain>
    </source>
</reference>
<comment type="caution">
    <text evidence="2">The sequence shown here is derived from an EMBL/GenBank/DDBJ whole genome shotgun (WGS) entry which is preliminary data.</text>
</comment>
<evidence type="ECO:0000313" key="3">
    <source>
        <dbReference type="Proteomes" id="UP000317778"/>
    </source>
</evidence>
<evidence type="ECO:0000256" key="1">
    <source>
        <dbReference type="SAM" id="SignalP"/>
    </source>
</evidence>
<name>A0A532V847_UNCT6</name>
<dbReference type="EMBL" id="NJBO01000006">
    <property type="protein sequence ID" value="TKJ43157.1"/>
    <property type="molecule type" value="Genomic_DNA"/>
</dbReference>
<accession>A0A532V847</accession>
<dbReference type="AlphaFoldDB" id="A0A532V847"/>
<keyword evidence="1" id="KW-0732">Signal</keyword>